<accession>A0A8T4GEJ7</accession>
<keyword evidence="1" id="KW-0812">Transmembrane</keyword>
<feature type="transmembrane region" description="Helical" evidence="1">
    <location>
        <begin position="153"/>
        <end position="171"/>
    </location>
</feature>
<reference evidence="2" key="1">
    <citation type="submission" date="2021-03" db="EMBL/GenBank/DDBJ databases">
        <title>Genomic Encyclopedia of Type Strains, Phase IV (KMG-IV): sequencing the most valuable type-strain genomes for metagenomic binning, comparative biology and taxonomic classification.</title>
        <authorList>
            <person name="Goeker M."/>
        </authorList>
    </citation>
    <scope>NUCLEOTIDE SEQUENCE</scope>
    <source>
        <strain evidence="2">DSM 23564</strain>
    </source>
</reference>
<name>A0A8T4GEJ7_9EURY</name>
<dbReference type="EMBL" id="JAGGKQ010000013">
    <property type="protein sequence ID" value="MBP1922898.1"/>
    <property type="molecule type" value="Genomic_DNA"/>
</dbReference>
<evidence type="ECO:0000313" key="2">
    <source>
        <dbReference type="EMBL" id="MBP1922898.1"/>
    </source>
</evidence>
<proteinExistence type="predicted"/>
<organism evidence="2 3">
    <name type="scientific">Halorubrum alkaliphilum</name>
    <dbReference type="NCBI Taxonomy" id="261290"/>
    <lineage>
        <taxon>Archaea</taxon>
        <taxon>Methanobacteriati</taxon>
        <taxon>Methanobacteriota</taxon>
        <taxon>Stenosarchaea group</taxon>
        <taxon>Halobacteria</taxon>
        <taxon>Halobacteriales</taxon>
        <taxon>Haloferacaceae</taxon>
        <taxon>Halorubrum</taxon>
    </lineage>
</organism>
<evidence type="ECO:0000256" key="1">
    <source>
        <dbReference type="SAM" id="Phobius"/>
    </source>
</evidence>
<evidence type="ECO:0000313" key="3">
    <source>
        <dbReference type="Proteomes" id="UP000823588"/>
    </source>
</evidence>
<sequence>MMLPTHVLAGMALALPLWAVSPEYAPVGFAAGFLGGLLPDVDLYVGHRRTLHYPVYYSVLAAAAILVALAMPSTATVALALFLAGAALHSVSDVLGAGLELRPWEGNSDRAVYDHYHGTWIRPRRLVRYDGAPGDLLLSGLLAVPLYLVLDGWLRWLVVGTVGVALSYTLLRRPLAVLAPRVARLLPEPVQAYVPDRYREDNGV</sequence>
<dbReference type="Proteomes" id="UP000823588">
    <property type="component" value="Unassembled WGS sequence"/>
</dbReference>
<gene>
    <name evidence="2" type="ORF">J2751_001914</name>
</gene>
<keyword evidence="1" id="KW-1133">Transmembrane helix</keyword>
<dbReference type="AlphaFoldDB" id="A0A8T4GEJ7"/>
<comment type="caution">
    <text evidence="2">The sequence shown here is derived from an EMBL/GenBank/DDBJ whole genome shotgun (WGS) entry which is preliminary data.</text>
</comment>
<keyword evidence="1" id="KW-0472">Membrane</keyword>
<feature type="transmembrane region" description="Helical" evidence="1">
    <location>
        <begin position="54"/>
        <end position="83"/>
    </location>
</feature>
<protein>
    <submittedName>
        <fullName evidence="2">Uncharacterized membrane protein HdeD (DUF308 family)</fullName>
    </submittedName>
</protein>
<keyword evidence="3" id="KW-1185">Reference proteome</keyword>
<dbReference type="RefSeq" id="WP_209485484.1">
    <property type="nucleotide sequence ID" value="NZ_JAGGKQ010000013.1"/>
</dbReference>
<dbReference type="OrthoDB" id="204671at2157"/>